<accession>A0A197JKI1</accession>
<sequence length="749" mass="80477">MSSNTPAANPLTRNTESPRSRYNTTSTPMATTPAFAFMGQGTSSATVAARVTPAAASGTTAAPSTTTMTTATSTVAVGAAVTSSSTTTTIPTWTNGTSAAVTTTAVPAVGASAPFTGLISGANAGGTLTLPSTTTAVVGGGTATPLFAAGGTTATPSIGAGSAAGQTPAVPTTTTTTHTAGRFTAGRFGDTPSSFWGSNVNTTTTNFFGNQAASLRQPSTSTPPGPGRFFNNFAIRPSLTLPTTQPATTSTSIFTPSFASQTPQLQCTKEIRFRFEWLPENLSILLGTGLTQQFRVREGDVDTLKCSLLQTSDTFKMTLEFATTHKGNNQSWLQTVSVFTIDQKKLTSVAVFWPSVRQVHCSWPQAGTTLVKNAEGRYCIDVLLSSEKTGIKFNPTTSTTYTDHCDSILGKMLDDPSSYDVFFEFDPPESYAESEVEFERSDSETGSIDRIEAEDEGYQQDDSGDSGVLEMTKLTITNKSETIEDTNGSSSTSSLDTESSGQPADDVDLGQDRDRGGNQGLRWPLDKVELHDDGSYVDAFDAKVMARVKKAYTALGNMSNVLTTPSATTKSRTSIVETQGAHKIVLSQYEYFKTMFSSSFAEGGPGVKRIRIKDSDIHCFRLLIQFLYLGRLRPWNAPTVLTQDCSTGKHQPTWEDVYLIADRYSIAELKEMAGSRIIQGLSSAWAVPFLFRTGYLFEEMRHALIKYVVKNNMDEISHKHTQEAYFAHPECTAIFGEIIAELWTSRSSQ</sequence>
<reference evidence="3 4" key="1">
    <citation type="submission" date="2016-05" db="EMBL/GenBank/DDBJ databases">
        <title>Genome sequencing reveals origins of a unique bacterial endosymbiosis in the earliest lineages of terrestrial Fungi.</title>
        <authorList>
            <consortium name="DOE Joint Genome Institute"/>
            <person name="Uehling J."/>
            <person name="Gryganskyi A."/>
            <person name="Hameed K."/>
            <person name="Tschaplinski T."/>
            <person name="Misztal P."/>
            <person name="Wu S."/>
            <person name="Desiro A."/>
            <person name="Vande Pol N."/>
            <person name="Du Z.-Y."/>
            <person name="Zienkiewicz A."/>
            <person name="Zienkiewicz K."/>
            <person name="Morin E."/>
            <person name="Tisserant E."/>
            <person name="Splivallo R."/>
            <person name="Hainaut M."/>
            <person name="Henrissat B."/>
            <person name="Ohm R."/>
            <person name="Kuo A."/>
            <person name="Yan J."/>
            <person name="Lipzen A."/>
            <person name="Nolan M."/>
            <person name="Labutti K."/>
            <person name="Barry K."/>
            <person name="Goldstein A."/>
            <person name="Labbe J."/>
            <person name="Schadt C."/>
            <person name="Tuskan G."/>
            <person name="Grigoriev I."/>
            <person name="Martin F."/>
            <person name="Vilgalys R."/>
            <person name="Bonito G."/>
        </authorList>
    </citation>
    <scope>NUCLEOTIDE SEQUENCE [LARGE SCALE GENOMIC DNA]</scope>
    <source>
        <strain evidence="3 4">AG-77</strain>
    </source>
</reference>
<dbReference type="InterPro" id="IPR000210">
    <property type="entry name" value="BTB/POZ_dom"/>
</dbReference>
<evidence type="ECO:0000259" key="2">
    <source>
        <dbReference type="PROSITE" id="PS50097"/>
    </source>
</evidence>
<dbReference type="STRING" id="1314771.A0A197JKI1"/>
<dbReference type="SUPFAM" id="SSF54695">
    <property type="entry name" value="POZ domain"/>
    <property type="match status" value="1"/>
</dbReference>
<dbReference type="SMART" id="SM00225">
    <property type="entry name" value="BTB"/>
    <property type="match status" value="1"/>
</dbReference>
<dbReference type="AlphaFoldDB" id="A0A197JKI1"/>
<feature type="domain" description="BTB" evidence="2">
    <location>
        <begin position="581"/>
        <end position="632"/>
    </location>
</feature>
<feature type="compositionally biased region" description="Acidic residues" evidence="1">
    <location>
        <begin position="452"/>
        <end position="464"/>
    </location>
</feature>
<feature type="compositionally biased region" description="Basic and acidic residues" evidence="1">
    <location>
        <begin position="437"/>
        <end position="451"/>
    </location>
</feature>
<dbReference type="EMBL" id="KV442075">
    <property type="protein sequence ID" value="OAQ25727.1"/>
    <property type="molecule type" value="Genomic_DNA"/>
</dbReference>
<feature type="compositionally biased region" description="Low complexity" evidence="1">
    <location>
        <begin position="163"/>
        <end position="186"/>
    </location>
</feature>
<dbReference type="Proteomes" id="UP000078512">
    <property type="component" value="Unassembled WGS sequence"/>
</dbReference>
<name>A0A197JKI1_9FUNG</name>
<dbReference type="OrthoDB" id="194443at2759"/>
<evidence type="ECO:0000313" key="4">
    <source>
        <dbReference type="Proteomes" id="UP000078512"/>
    </source>
</evidence>
<organism evidence="3 4">
    <name type="scientific">Linnemannia elongata AG-77</name>
    <dbReference type="NCBI Taxonomy" id="1314771"/>
    <lineage>
        <taxon>Eukaryota</taxon>
        <taxon>Fungi</taxon>
        <taxon>Fungi incertae sedis</taxon>
        <taxon>Mucoromycota</taxon>
        <taxon>Mortierellomycotina</taxon>
        <taxon>Mortierellomycetes</taxon>
        <taxon>Mortierellales</taxon>
        <taxon>Mortierellaceae</taxon>
        <taxon>Linnemannia</taxon>
    </lineage>
</organism>
<feature type="region of interest" description="Disordered" evidence="1">
    <location>
        <begin position="432"/>
        <end position="522"/>
    </location>
</feature>
<proteinExistence type="predicted"/>
<gene>
    <name evidence="3" type="ORF">K457DRAFT_34958</name>
</gene>
<evidence type="ECO:0000313" key="3">
    <source>
        <dbReference type="EMBL" id="OAQ25727.1"/>
    </source>
</evidence>
<evidence type="ECO:0000256" key="1">
    <source>
        <dbReference type="SAM" id="MobiDB-lite"/>
    </source>
</evidence>
<dbReference type="Pfam" id="PF00651">
    <property type="entry name" value="BTB"/>
    <property type="match status" value="1"/>
</dbReference>
<dbReference type="PROSITE" id="PS50097">
    <property type="entry name" value="BTB"/>
    <property type="match status" value="1"/>
</dbReference>
<dbReference type="PANTHER" id="PTHR24413">
    <property type="entry name" value="SPECKLE-TYPE POZ PROTEIN"/>
    <property type="match status" value="1"/>
</dbReference>
<dbReference type="InterPro" id="IPR011333">
    <property type="entry name" value="SKP1/BTB/POZ_sf"/>
</dbReference>
<feature type="region of interest" description="Disordered" evidence="1">
    <location>
        <begin position="1"/>
        <end position="31"/>
    </location>
</feature>
<dbReference type="CDD" id="cd18186">
    <property type="entry name" value="BTB_POZ_ZBTB_KLHL-like"/>
    <property type="match status" value="1"/>
</dbReference>
<feature type="compositionally biased region" description="Low complexity" evidence="1">
    <location>
        <begin position="485"/>
        <end position="501"/>
    </location>
</feature>
<feature type="region of interest" description="Disordered" evidence="1">
    <location>
        <begin position="161"/>
        <end position="186"/>
    </location>
</feature>
<feature type="compositionally biased region" description="Polar residues" evidence="1">
    <location>
        <begin position="1"/>
        <end position="30"/>
    </location>
</feature>
<keyword evidence="4" id="KW-1185">Reference proteome</keyword>
<protein>
    <recommendedName>
        <fullName evidence="2">BTB domain-containing protein</fullName>
    </recommendedName>
</protein>
<dbReference type="Gene3D" id="3.30.710.10">
    <property type="entry name" value="Potassium Channel Kv1.1, Chain A"/>
    <property type="match status" value="1"/>
</dbReference>